<keyword evidence="1" id="KW-0805">Transcription regulation</keyword>
<dbReference type="PROSITE" id="PS01124">
    <property type="entry name" value="HTH_ARAC_FAMILY_2"/>
    <property type="match status" value="1"/>
</dbReference>
<dbReference type="GO" id="GO:0003700">
    <property type="term" value="F:DNA-binding transcription factor activity"/>
    <property type="evidence" value="ECO:0007669"/>
    <property type="project" value="InterPro"/>
</dbReference>
<dbReference type="SUPFAM" id="SSF46689">
    <property type="entry name" value="Homeodomain-like"/>
    <property type="match status" value="1"/>
</dbReference>
<dbReference type="Gene3D" id="1.10.10.60">
    <property type="entry name" value="Homeodomain-like"/>
    <property type="match status" value="1"/>
</dbReference>
<dbReference type="Proteomes" id="UP000190065">
    <property type="component" value="Unassembled WGS sequence"/>
</dbReference>
<dbReference type="eggNOG" id="COG2207">
    <property type="taxonomic scope" value="Bacteria"/>
</dbReference>
<keyword evidence="3" id="KW-0804">Transcription</keyword>
<dbReference type="InterPro" id="IPR020449">
    <property type="entry name" value="Tscrpt_reg_AraC-type_HTH"/>
</dbReference>
<dbReference type="SMART" id="SM00342">
    <property type="entry name" value="HTH_ARAC"/>
    <property type="match status" value="1"/>
</dbReference>
<organism evidence="5 6">
    <name type="scientific">Segatella oulorum</name>
    <dbReference type="NCBI Taxonomy" id="28136"/>
    <lineage>
        <taxon>Bacteria</taxon>
        <taxon>Pseudomonadati</taxon>
        <taxon>Bacteroidota</taxon>
        <taxon>Bacteroidia</taxon>
        <taxon>Bacteroidales</taxon>
        <taxon>Prevotellaceae</taxon>
        <taxon>Segatella</taxon>
    </lineage>
</organism>
<protein>
    <submittedName>
        <fullName evidence="5">AraC-type DNA-binding protein</fullName>
    </submittedName>
</protein>
<sequence>MTTKPVHPLSLTDVDFQEFVNQSVQFFTHDDFVMIMNVCFYRQPFLKPNEVYRITESRLILLLEGHAQASINLQDYAVSQGSLVLLAPDAIVELKEVSDNVRVIAMVLGEEVKVKQDVILHNSPTEFEHFLRLSYLVWDMAHCQPYRHETVYHLLHAIVANALQLDKQQKQSEAQSQPARLQALFQEFRRLVAQHATQHRTVNFYAQALHITPHYLSAVIKKASNQSVMQWVHRALVQEAKLLLQANELMLFEIAYRLNFPSASAFTKFFKRETGITPTQYQEQTTKGR</sequence>
<accession>A0A1T4RC04</accession>
<evidence type="ECO:0000256" key="1">
    <source>
        <dbReference type="ARBA" id="ARBA00023015"/>
    </source>
</evidence>
<dbReference type="Pfam" id="PF12833">
    <property type="entry name" value="HTH_18"/>
    <property type="match status" value="1"/>
</dbReference>
<keyword evidence="2 5" id="KW-0238">DNA-binding</keyword>
<evidence type="ECO:0000313" key="5">
    <source>
        <dbReference type="EMBL" id="SKA13121.1"/>
    </source>
</evidence>
<feature type="domain" description="HTH araC/xylS-type" evidence="4">
    <location>
        <begin position="186"/>
        <end position="284"/>
    </location>
</feature>
<name>A0A1T4RC04_9BACT</name>
<evidence type="ECO:0000256" key="3">
    <source>
        <dbReference type="ARBA" id="ARBA00023163"/>
    </source>
</evidence>
<evidence type="ECO:0000259" key="4">
    <source>
        <dbReference type="PROSITE" id="PS01124"/>
    </source>
</evidence>
<dbReference type="EMBL" id="FUXK01000030">
    <property type="protein sequence ID" value="SKA13121.1"/>
    <property type="molecule type" value="Genomic_DNA"/>
</dbReference>
<dbReference type="RefSeq" id="WP_078805814.1">
    <property type="nucleotide sequence ID" value="NZ_CALIMT010000050.1"/>
</dbReference>
<dbReference type="PANTHER" id="PTHR43280:SF32">
    <property type="entry name" value="TRANSCRIPTIONAL REGULATORY PROTEIN"/>
    <property type="match status" value="1"/>
</dbReference>
<dbReference type="InterPro" id="IPR009057">
    <property type="entry name" value="Homeodomain-like_sf"/>
</dbReference>
<proteinExistence type="predicted"/>
<gene>
    <name evidence="5" type="ORF">SAMN02745202_02174</name>
</gene>
<reference evidence="5 6" key="1">
    <citation type="submission" date="2017-02" db="EMBL/GenBank/DDBJ databases">
        <authorList>
            <person name="Peterson S.W."/>
        </authorList>
    </citation>
    <scope>NUCLEOTIDE SEQUENCE [LARGE SCALE GENOMIC DNA]</scope>
    <source>
        <strain evidence="5 6">ATCC 43324</strain>
    </source>
</reference>
<dbReference type="PRINTS" id="PR00032">
    <property type="entry name" value="HTHARAC"/>
</dbReference>
<evidence type="ECO:0000256" key="2">
    <source>
        <dbReference type="ARBA" id="ARBA00023125"/>
    </source>
</evidence>
<dbReference type="STRING" id="28136.SAMN02745202_02174"/>
<dbReference type="GO" id="GO:0043565">
    <property type="term" value="F:sequence-specific DNA binding"/>
    <property type="evidence" value="ECO:0007669"/>
    <property type="project" value="InterPro"/>
</dbReference>
<dbReference type="AlphaFoldDB" id="A0A1T4RC04"/>
<dbReference type="PANTHER" id="PTHR43280">
    <property type="entry name" value="ARAC-FAMILY TRANSCRIPTIONAL REGULATOR"/>
    <property type="match status" value="1"/>
</dbReference>
<dbReference type="InterPro" id="IPR018060">
    <property type="entry name" value="HTH_AraC"/>
</dbReference>
<evidence type="ECO:0000313" key="6">
    <source>
        <dbReference type="Proteomes" id="UP000190065"/>
    </source>
</evidence>